<evidence type="ECO:0000313" key="16">
    <source>
        <dbReference type="EMBL" id="QBH73427.1"/>
    </source>
</evidence>
<keyword evidence="10" id="KW-0175">Coiled coil</keyword>
<evidence type="ECO:0000256" key="12">
    <source>
        <dbReference type="RuleBase" id="RU367026"/>
    </source>
</evidence>
<feature type="transmembrane region" description="Helical" evidence="12">
    <location>
        <begin position="103"/>
        <end position="131"/>
    </location>
</feature>
<comment type="similarity">
    <text evidence="2 12">Belongs to the BCAP29/BCAP31 family.</text>
</comment>
<keyword evidence="9 12" id="KW-1133">Transmembrane helix</keyword>
<dbReference type="InterPro" id="IPR008417">
    <property type="entry name" value="BAP29/BAP31"/>
</dbReference>
<dbReference type="AlphaFoldDB" id="A0A481SXX0"/>
<evidence type="ECO:0000256" key="2">
    <source>
        <dbReference type="ARBA" id="ARBA00007956"/>
    </source>
</evidence>
<reference evidence="16" key="1">
    <citation type="journal article" date="2019" name="Sci. Rep.">
        <title>No signal of deleterious mutation accumulation in conserved gene sequences of extant asexual hexapods.</title>
        <authorList>
            <person name="Brandt A."/>
            <person name="Bast J."/>
            <person name="Scheu S."/>
            <person name="Meusemann K."/>
            <person name="Donath A."/>
            <person name="Schuette K."/>
            <person name="Machida R."/>
            <person name="Kraaijeveld K."/>
        </authorList>
    </citation>
    <scope>NUCLEOTIDE SEQUENCE</scope>
    <source>
        <strain evidence="16">OG9834</strain>
    </source>
</reference>
<dbReference type="GO" id="GO:0006888">
    <property type="term" value="P:endoplasmic reticulum to Golgi vesicle-mediated transport"/>
    <property type="evidence" value="ECO:0007669"/>
    <property type="project" value="UniProtKB-UniRule"/>
</dbReference>
<sequence length="232" mass="26300">MSLQWTLIATFLYAEIAVVLLLVLPVASPQRWQRLFKSRFLQSLGQQASMYFLVLLAILVLFLLDAIREIRKYSSPDIHDHAHPHLDAEMQGNMRLFRAQRNFYISGFALFLSLVIRRLVILISAQATLLAQSEASMKQAQSANAAARSYLQKSGESAENASNEVHDKNIKELKIQLKELESKKTELENELAKEKKDKLAVKSQADSLAKEYDRLNEEHSKLLTTGGDKKSD</sequence>
<evidence type="ECO:0000256" key="13">
    <source>
        <dbReference type="SAM" id="MobiDB-lite"/>
    </source>
</evidence>
<keyword evidence="7 12" id="KW-0931">ER-Golgi transport</keyword>
<evidence type="ECO:0000259" key="15">
    <source>
        <dbReference type="Pfam" id="PF18035"/>
    </source>
</evidence>
<keyword evidence="11 12" id="KW-0472">Membrane</keyword>
<dbReference type="PANTHER" id="PTHR12701:SF20">
    <property type="entry name" value="ENDOPLASMIC RETICULUM TRANSMEMBRANE PROTEIN"/>
    <property type="match status" value="1"/>
</dbReference>
<feature type="transmembrane region" description="Helical" evidence="12">
    <location>
        <begin position="6"/>
        <end position="27"/>
    </location>
</feature>
<evidence type="ECO:0000256" key="6">
    <source>
        <dbReference type="ARBA" id="ARBA00022824"/>
    </source>
</evidence>
<keyword evidence="6 12" id="KW-0256">Endoplasmic reticulum</keyword>
<dbReference type="GO" id="GO:0070973">
    <property type="term" value="P:protein localization to endoplasmic reticulum exit site"/>
    <property type="evidence" value="ECO:0007669"/>
    <property type="project" value="UniProtKB-UniRule"/>
</dbReference>
<protein>
    <recommendedName>
        <fullName evidence="12">Endoplasmic reticulum transmembrane protein</fullName>
    </recommendedName>
</protein>
<comment type="subcellular location">
    <subcellularLocation>
        <location evidence="1 12">Endoplasmic reticulum membrane</location>
        <topology evidence="1 12">Multi-pass membrane protein</topology>
    </subcellularLocation>
</comment>
<dbReference type="GO" id="GO:0006886">
    <property type="term" value="P:intracellular protein transport"/>
    <property type="evidence" value="ECO:0007669"/>
    <property type="project" value="UniProtKB-UniRule"/>
</dbReference>
<dbReference type="GO" id="GO:0006915">
    <property type="term" value="P:apoptotic process"/>
    <property type="evidence" value="ECO:0007669"/>
    <property type="project" value="UniProtKB-KW"/>
</dbReference>
<dbReference type="Pfam" id="PF18035">
    <property type="entry name" value="Bap31_Bap29_C"/>
    <property type="match status" value="1"/>
</dbReference>
<proteinExistence type="evidence at transcript level"/>
<feature type="region of interest" description="Disordered" evidence="13">
    <location>
        <begin position="210"/>
        <end position="232"/>
    </location>
</feature>
<evidence type="ECO:0000256" key="8">
    <source>
        <dbReference type="ARBA" id="ARBA00022927"/>
    </source>
</evidence>
<evidence type="ECO:0000256" key="5">
    <source>
        <dbReference type="ARBA" id="ARBA00022703"/>
    </source>
</evidence>
<keyword evidence="5" id="KW-0053">Apoptosis</keyword>
<feature type="transmembrane region" description="Helical" evidence="12">
    <location>
        <begin position="48"/>
        <end position="67"/>
    </location>
</feature>
<evidence type="ECO:0000256" key="1">
    <source>
        <dbReference type="ARBA" id="ARBA00004477"/>
    </source>
</evidence>
<keyword evidence="4 12" id="KW-0812">Transmembrane</keyword>
<feature type="domain" description="BAP29/BAP31 transmembrane" evidence="14">
    <location>
        <begin position="1"/>
        <end position="135"/>
    </location>
</feature>
<dbReference type="PANTHER" id="PTHR12701">
    <property type="entry name" value="BCR-ASSOCIATED PROTEIN, BAP"/>
    <property type="match status" value="1"/>
</dbReference>
<organism evidence="16">
    <name type="scientific">Encarsia formosa</name>
    <name type="common">Whitefly parasite</name>
    <dbReference type="NCBI Taxonomy" id="32400"/>
    <lineage>
        <taxon>Eukaryota</taxon>
        <taxon>Metazoa</taxon>
        <taxon>Ecdysozoa</taxon>
        <taxon>Arthropoda</taxon>
        <taxon>Hexapoda</taxon>
        <taxon>Insecta</taxon>
        <taxon>Pterygota</taxon>
        <taxon>Neoptera</taxon>
        <taxon>Endopterygota</taxon>
        <taxon>Hymenoptera</taxon>
        <taxon>Apocrita</taxon>
        <taxon>Proctotrupomorpha</taxon>
        <taxon>Chalcidoidea</taxon>
        <taxon>Aphelinidae</taxon>
        <taxon>Coccophaginae</taxon>
        <taxon>Encarsia</taxon>
    </lineage>
</organism>
<dbReference type="EMBL" id="MH638037">
    <property type="protein sequence ID" value="QBH73427.1"/>
    <property type="molecule type" value="mRNA"/>
</dbReference>
<dbReference type="GO" id="GO:0005789">
    <property type="term" value="C:endoplasmic reticulum membrane"/>
    <property type="evidence" value="ECO:0007669"/>
    <property type="project" value="UniProtKB-SubCell"/>
</dbReference>
<evidence type="ECO:0000256" key="10">
    <source>
        <dbReference type="ARBA" id="ARBA00023054"/>
    </source>
</evidence>
<dbReference type="FunFam" id="1.20.5.110:FF:000011">
    <property type="entry name" value="B-cell receptor-associated protein 29"/>
    <property type="match status" value="1"/>
</dbReference>
<name>A0A481SXX0_ENCFO</name>
<comment type="function">
    <text evidence="12">May play a role in anterograde transport of membrane proteins from the endoplasmic reticulum to the Golgi.</text>
</comment>
<dbReference type="InterPro" id="IPR040463">
    <property type="entry name" value="BAP29/BAP31_N"/>
</dbReference>
<dbReference type="Gene3D" id="1.20.5.110">
    <property type="match status" value="1"/>
</dbReference>
<accession>A0A481SXX0</accession>
<feature type="domain" description="Bap31/Bap29 cytoplasmic coiled-coil" evidence="15">
    <location>
        <begin position="185"/>
        <end position="232"/>
    </location>
</feature>
<evidence type="ECO:0000256" key="11">
    <source>
        <dbReference type="ARBA" id="ARBA00023136"/>
    </source>
</evidence>
<keyword evidence="3 12" id="KW-0813">Transport</keyword>
<evidence type="ECO:0000256" key="4">
    <source>
        <dbReference type="ARBA" id="ARBA00022692"/>
    </source>
</evidence>
<evidence type="ECO:0000259" key="14">
    <source>
        <dbReference type="Pfam" id="PF05529"/>
    </source>
</evidence>
<dbReference type="InterPro" id="IPR041672">
    <property type="entry name" value="Bap31/Bap29_C"/>
</dbReference>
<keyword evidence="8 12" id="KW-0653">Protein transport</keyword>
<dbReference type="Pfam" id="PF05529">
    <property type="entry name" value="Bap31"/>
    <property type="match status" value="1"/>
</dbReference>
<evidence type="ECO:0000256" key="7">
    <source>
        <dbReference type="ARBA" id="ARBA00022892"/>
    </source>
</evidence>
<evidence type="ECO:0000256" key="3">
    <source>
        <dbReference type="ARBA" id="ARBA00022448"/>
    </source>
</evidence>
<evidence type="ECO:0000256" key="9">
    <source>
        <dbReference type="ARBA" id="ARBA00022989"/>
    </source>
</evidence>